<name>A0AAN4YWY5_9BILA</name>
<protein>
    <submittedName>
        <fullName evidence="2">Uncharacterized protein</fullName>
    </submittedName>
</protein>
<proteinExistence type="predicted"/>
<feature type="region of interest" description="Disordered" evidence="1">
    <location>
        <begin position="59"/>
        <end position="88"/>
    </location>
</feature>
<sequence>MRQNGNMRSIATGKPSVDEALEERSLLKHCNDFIACPHVFILLPSNTWGLDQRVIREESEGHAGSLEGSLASSQPDEGFGPRRTWEYPSPSPSMHIKFSSFPKVKPMSPGAWVLEHRRLRQHNWIPWAGCARLSLQ</sequence>
<keyword evidence="3" id="KW-1185">Reference proteome</keyword>
<evidence type="ECO:0000313" key="3">
    <source>
        <dbReference type="Proteomes" id="UP001328107"/>
    </source>
</evidence>
<reference evidence="3" key="1">
    <citation type="submission" date="2022-10" db="EMBL/GenBank/DDBJ databases">
        <title>Genome assembly of Pristionchus species.</title>
        <authorList>
            <person name="Yoshida K."/>
            <person name="Sommer R.J."/>
        </authorList>
    </citation>
    <scope>NUCLEOTIDE SEQUENCE [LARGE SCALE GENOMIC DNA]</scope>
    <source>
        <strain evidence="3">RS5460</strain>
    </source>
</reference>
<organism evidence="2 3">
    <name type="scientific">Pristionchus mayeri</name>
    <dbReference type="NCBI Taxonomy" id="1317129"/>
    <lineage>
        <taxon>Eukaryota</taxon>
        <taxon>Metazoa</taxon>
        <taxon>Ecdysozoa</taxon>
        <taxon>Nematoda</taxon>
        <taxon>Chromadorea</taxon>
        <taxon>Rhabditida</taxon>
        <taxon>Rhabditina</taxon>
        <taxon>Diplogasteromorpha</taxon>
        <taxon>Diplogasteroidea</taxon>
        <taxon>Neodiplogasteridae</taxon>
        <taxon>Pristionchus</taxon>
    </lineage>
</organism>
<accession>A0AAN4YWY5</accession>
<dbReference type="EMBL" id="BTRK01000001">
    <property type="protein sequence ID" value="GMR30517.1"/>
    <property type="molecule type" value="Genomic_DNA"/>
</dbReference>
<dbReference type="AlphaFoldDB" id="A0AAN4YWY5"/>
<dbReference type="Proteomes" id="UP001328107">
    <property type="component" value="Unassembled WGS sequence"/>
</dbReference>
<evidence type="ECO:0000256" key="1">
    <source>
        <dbReference type="SAM" id="MobiDB-lite"/>
    </source>
</evidence>
<gene>
    <name evidence="2" type="ORF">PMAYCL1PPCAC_00712</name>
</gene>
<evidence type="ECO:0000313" key="2">
    <source>
        <dbReference type="EMBL" id="GMR30517.1"/>
    </source>
</evidence>
<comment type="caution">
    <text evidence="2">The sequence shown here is derived from an EMBL/GenBank/DDBJ whole genome shotgun (WGS) entry which is preliminary data.</text>
</comment>